<evidence type="ECO:0000256" key="4">
    <source>
        <dbReference type="ARBA" id="ARBA00022989"/>
    </source>
</evidence>
<keyword evidence="5 6" id="KW-0472">Membrane</keyword>
<dbReference type="SUPFAM" id="SSF55729">
    <property type="entry name" value="Acyl-CoA N-acyltransferases (Nat)"/>
    <property type="match status" value="1"/>
</dbReference>
<dbReference type="InterPro" id="IPR016181">
    <property type="entry name" value="Acyl_CoA_acyltransferase"/>
</dbReference>
<dbReference type="PANTHER" id="PTHR34697:SF2">
    <property type="entry name" value="PHOSPHATIDYLGLYCEROL LYSYLTRANSFERASE"/>
    <property type="match status" value="1"/>
</dbReference>
<feature type="domain" description="Phosphatidylglycerol lysyltransferase C-terminal" evidence="7">
    <location>
        <begin position="227"/>
        <end position="523"/>
    </location>
</feature>
<keyword evidence="9" id="KW-1185">Reference proteome</keyword>
<feature type="transmembrane region" description="Helical" evidence="6">
    <location>
        <begin position="12"/>
        <end position="33"/>
    </location>
</feature>
<dbReference type="InterPro" id="IPR024320">
    <property type="entry name" value="LPG_synthase_C"/>
</dbReference>
<feature type="transmembrane region" description="Helical" evidence="6">
    <location>
        <begin position="129"/>
        <end position="150"/>
    </location>
</feature>
<evidence type="ECO:0000313" key="8">
    <source>
        <dbReference type="EMBL" id="MEQ2564154.1"/>
    </source>
</evidence>
<feature type="transmembrane region" description="Helical" evidence="6">
    <location>
        <begin position="190"/>
        <end position="208"/>
    </location>
</feature>
<name>A0ABV1HPA5_9FIRM</name>
<feature type="transmembrane region" description="Helical" evidence="6">
    <location>
        <begin position="96"/>
        <end position="117"/>
    </location>
</feature>
<evidence type="ECO:0000256" key="1">
    <source>
        <dbReference type="ARBA" id="ARBA00004651"/>
    </source>
</evidence>
<comment type="caution">
    <text evidence="8">The sequence shown here is derived from an EMBL/GenBank/DDBJ whole genome shotgun (WGS) entry which is preliminary data.</text>
</comment>
<evidence type="ECO:0000313" key="9">
    <source>
        <dbReference type="Proteomes" id="UP001437460"/>
    </source>
</evidence>
<evidence type="ECO:0000256" key="5">
    <source>
        <dbReference type="ARBA" id="ARBA00023136"/>
    </source>
</evidence>
<gene>
    <name evidence="8" type="ORF">WMO41_13450</name>
</gene>
<organism evidence="8 9">
    <name type="scientific">Ventrimonas faecis</name>
    <dbReference type="NCBI Taxonomy" id="3133170"/>
    <lineage>
        <taxon>Bacteria</taxon>
        <taxon>Bacillati</taxon>
        <taxon>Bacillota</taxon>
        <taxon>Clostridia</taxon>
        <taxon>Lachnospirales</taxon>
        <taxon>Lachnospiraceae</taxon>
        <taxon>Ventrimonas</taxon>
    </lineage>
</organism>
<dbReference type="Proteomes" id="UP001437460">
    <property type="component" value="Unassembled WGS sequence"/>
</dbReference>
<protein>
    <submittedName>
        <fullName evidence="8">DUF2156 domain-containing protein</fullName>
    </submittedName>
</protein>
<proteinExistence type="predicted"/>
<dbReference type="InterPro" id="IPR051211">
    <property type="entry name" value="PG_lysyltransferase"/>
</dbReference>
<evidence type="ECO:0000256" key="3">
    <source>
        <dbReference type="ARBA" id="ARBA00022692"/>
    </source>
</evidence>
<reference evidence="8 9" key="1">
    <citation type="submission" date="2024-03" db="EMBL/GenBank/DDBJ databases">
        <title>Human intestinal bacterial collection.</title>
        <authorList>
            <person name="Pauvert C."/>
            <person name="Hitch T.C.A."/>
            <person name="Clavel T."/>
        </authorList>
    </citation>
    <scope>NUCLEOTIDE SEQUENCE [LARGE SCALE GENOMIC DNA]</scope>
    <source>
        <strain evidence="8 9">CLA-AP-H27</strain>
    </source>
</reference>
<keyword evidence="2" id="KW-1003">Cell membrane</keyword>
<keyword evidence="3 6" id="KW-0812">Transmembrane</keyword>
<sequence>MTQTLRTRVENTCILVLFCLSLGMFALSFLHRLPAEAALLVSTEMGWMVQRASAVVLLCLCAQLRKRKHTALIITQSLLFLDFVSCIPHLPDVFHAACMVTDVVFFSVFFCFHSDFCCPASKKDRRRGLFLLLPSFLGVTANAVISYHYLTPILGGGRHTLLDSFEESLDILLGNGSSIPVSHGAHMLELIMFWFSWGCILAALFYAVRPWLAAPARQESDLQHARTLLNLYSQNSCSYLALEDDKQLYFGRNVDGVIPYGVVGDTIIVNGDPVCADADFPALLSEFKDFCVRSAHKVFFLSVTDHYLEEYKHQGFGYVKCGEEARFSLADYEISGKKGAKMRMNINHAKKAGVTISEYQPLKQWDPDIESAFDRVTNEWLGQKKSSLLAFTMGKAGLENPMDKRYFYARNAEGTIVAFIAFVPFLGKDGYMADVTRHGNDAPSGVMETIIYEAFQTFREEGIHYGSLGVAPLAGLDDEKASLTERLLRFVYNNLNDCYGFKDLYRAKEKYSPTEWLPAYYIYLPKHPTPDMFYAVVKIQNPNGIREGVQSFLKGKMHHEHHERNDQHKQPENQK</sequence>
<dbReference type="PANTHER" id="PTHR34697">
    <property type="entry name" value="PHOSPHATIDYLGLYCEROL LYSYLTRANSFERASE"/>
    <property type="match status" value="1"/>
</dbReference>
<evidence type="ECO:0000256" key="2">
    <source>
        <dbReference type="ARBA" id="ARBA00022475"/>
    </source>
</evidence>
<comment type="subcellular location">
    <subcellularLocation>
        <location evidence="1">Cell membrane</location>
        <topology evidence="1">Multi-pass membrane protein</topology>
    </subcellularLocation>
</comment>
<evidence type="ECO:0000256" key="6">
    <source>
        <dbReference type="SAM" id="Phobius"/>
    </source>
</evidence>
<dbReference type="Pfam" id="PF09924">
    <property type="entry name" value="LPG_synthase_C"/>
    <property type="match status" value="1"/>
</dbReference>
<dbReference type="EMBL" id="JBBMFJ010000032">
    <property type="protein sequence ID" value="MEQ2564154.1"/>
    <property type="molecule type" value="Genomic_DNA"/>
</dbReference>
<keyword evidence="4 6" id="KW-1133">Transmembrane helix</keyword>
<evidence type="ECO:0000259" key="7">
    <source>
        <dbReference type="Pfam" id="PF09924"/>
    </source>
</evidence>
<accession>A0ABV1HPA5</accession>
<dbReference type="RefSeq" id="WP_349230202.1">
    <property type="nucleotide sequence ID" value="NZ_JBBMFJ010000032.1"/>
</dbReference>